<dbReference type="Gene3D" id="3.40.50.720">
    <property type="entry name" value="NAD(P)-binding Rossmann-like Domain"/>
    <property type="match status" value="1"/>
</dbReference>
<dbReference type="SUPFAM" id="SSF69572">
    <property type="entry name" value="Activating enzymes of the ubiquitin-like proteins"/>
    <property type="match status" value="1"/>
</dbReference>
<comment type="caution">
    <text evidence="3">The sequence shown here is derived from an EMBL/GenBank/DDBJ whole genome shotgun (WGS) entry which is preliminary data.</text>
</comment>
<dbReference type="GO" id="GO:0004792">
    <property type="term" value="F:thiosulfate-cyanide sulfurtransferase activity"/>
    <property type="evidence" value="ECO:0007669"/>
    <property type="project" value="TreeGrafter"/>
</dbReference>
<protein>
    <submittedName>
        <fullName evidence="3">Thiamine/molybdopterin biosynthesis protein</fullName>
    </submittedName>
</protein>
<sequence length="333" mass="37861">MIERYNRQVRYHQFGEYGQSQLQKTHVMIMGAGALGSHSAEMLVRMGVGSLTVIDMDIVELSNLHRQALYDELDAEKMLPKVEALKHKLNQINSNVQVTAIDREITNLNIENLLSTYHPDIVIDGMDHFKIRYLINESCNKQNIPWIYGAAVGSKGTVYGIDDQGPCLKCLLETMPSTGESCAINGVLPPVIYQVASMQVSELMRWVSGEAFSKKLITIDCFNMQYKSMDISALKQSDCNVCKKHEYALLNDKYDNKIEKQCGDMFLLRFNADIFNHTDYLPVTVKKANNFVKLLSYQPYEITLFKDGRMHVYGVENEGEAEKIYREIGKSLS</sequence>
<name>A0A418IG35_9STAP</name>
<evidence type="ECO:0000259" key="2">
    <source>
        <dbReference type="Pfam" id="PF00899"/>
    </source>
</evidence>
<accession>A0A418IG35</accession>
<dbReference type="GO" id="GO:0016779">
    <property type="term" value="F:nucleotidyltransferase activity"/>
    <property type="evidence" value="ECO:0007669"/>
    <property type="project" value="TreeGrafter"/>
</dbReference>
<dbReference type="CDD" id="cd00757">
    <property type="entry name" value="ThiF_MoeB_HesA_family"/>
    <property type="match status" value="1"/>
</dbReference>
<keyword evidence="4" id="KW-1185">Reference proteome</keyword>
<dbReference type="GO" id="GO:0008146">
    <property type="term" value="F:sulfotransferase activity"/>
    <property type="evidence" value="ECO:0007669"/>
    <property type="project" value="TreeGrafter"/>
</dbReference>
<evidence type="ECO:0000313" key="3">
    <source>
        <dbReference type="EMBL" id="RIN01260.1"/>
    </source>
</evidence>
<dbReference type="AlphaFoldDB" id="A0A418IG35"/>
<dbReference type="PANTHER" id="PTHR10953:SF102">
    <property type="entry name" value="ADENYLYLTRANSFERASE AND SULFURTRANSFERASE MOCS3"/>
    <property type="match status" value="1"/>
</dbReference>
<comment type="similarity">
    <text evidence="1">Belongs to the HesA/MoeB/ThiF family.</text>
</comment>
<dbReference type="InterPro" id="IPR035985">
    <property type="entry name" value="Ubiquitin-activating_enz"/>
</dbReference>
<gene>
    <name evidence="3" type="ORF">BU112_06265</name>
</gene>
<feature type="domain" description="THIF-type NAD/FAD binding fold" evidence="2">
    <location>
        <begin position="5"/>
        <end position="241"/>
    </location>
</feature>
<dbReference type="GO" id="GO:0008641">
    <property type="term" value="F:ubiquitin-like modifier activating enzyme activity"/>
    <property type="evidence" value="ECO:0007669"/>
    <property type="project" value="InterPro"/>
</dbReference>
<dbReference type="InterPro" id="IPR045886">
    <property type="entry name" value="ThiF/MoeB/HesA"/>
</dbReference>
<dbReference type="GO" id="GO:0005829">
    <property type="term" value="C:cytosol"/>
    <property type="evidence" value="ECO:0007669"/>
    <property type="project" value="TreeGrafter"/>
</dbReference>
<dbReference type="EMBL" id="QXUF01000033">
    <property type="protein sequence ID" value="RIN01260.1"/>
    <property type="molecule type" value="Genomic_DNA"/>
</dbReference>
<dbReference type="InterPro" id="IPR000594">
    <property type="entry name" value="ThiF_NAD_FAD-bd"/>
</dbReference>
<dbReference type="Proteomes" id="UP000286317">
    <property type="component" value="Unassembled WGS sequence"/>
</dbReference>
<dbReference type="Pfam" id="PF00899">
    <property type="entry name" value="ThiF"/>
    <property type="match status" value="1"/>
</dbReference>
<dbReference type="OrthoDB" id="9804286at2"/>
<evidence type="ECO:0000313" key="4">
    <source>
        <dbReference type="Proteomes" id="UP000286317"/>
    </source>
</evidence>
<evidence type="ECO:0000256" key="1">
    <source>
        <dbReference type="ARBA" id="ARBA00009919"/>
    </source>
</evidence>
<dbReference type="FunFam" id="3.40.50.720:FF:000080">
    <property type="entry name" value="Thiazole biosynthesis adenylyltransferase ThiF"/>
    <property type="match status" value="1"/>
</dbReference>
<dbReference type="PANTHER" id="PTHR10953">
    <property type="entry name" value="UBIQUITIN-ACTIVATING ENZYME E1"/>
    <property type="match status" value="1"/>
</dbReference>
<organism evidence="3 4">
    <name type="scientific">Staphylococcus shinii</name>
    <dbReference type="NCBI Taxonomy" id="2912228"/>
    <lineage>
        <taxon>Bacteria</taxon>
        <taxon>Bacillati</taxon>
        <taxon>Bacillota</taxon>
        <taxon>Bacilli</taxon>
        <taxon>Bacillales</taxon>
        <taxon>Staphylococcaceae</taxon>
        <taxon>Staphylococcus</taxon>
    </lineage>
</organism>
<proteinExistence type="inferred from homology"/>
<reference evidence="3 4" key="1">
    <citation type="journal article" date="2016" name="Front. Microbiol.">
        <title>Comprehensive Phylogenetic Analysis of Bovine Non-aureus Staphylococci Species Based on Whole-Genome Sequencing.</title>
        <authorList>
            <person name="Naushad S."/>
            <person name="Barkema H.W."/>
            <person name="Luby C."/>
            <person name="Condas L.A."/>
            <person name="Nobrega D.B."/>
            <person name="Carson D.A."/>
            <person name="De Buck J."/>
        </authorList>
    </citation>
    <scope>NUCLEOTIDE SEQUENCE [LARGE SCALE GENOMIC DNA]</scope>
    <source>
        <strain evidence="3 4">SNUC 4554</strain>
    </source>
</reference>